<sequence length="125" mass="14187">MRFTQVVQIAIESLRFLKVVTAMDSTSELQHESSYKTIVNHVTIGQSSAHLPYKVPPTRLFEVLNKAKTKITSPSKVEGYLYSAWMDTSANSHYQRDSFLFLGYIKGQDQNKNSHPTPLNLTIKP</sequence>
<proteinExistence type="predicted"/>
<name>A0AAV4Q0M9_9ARAC</name>
<comment type="caution">
    <text evidence="1">The sequence shown here is derived from an EMBL/GenBank/DDBJ whole genome shotgun (WGS) entry which is preliminary data.</text>
</comment>
<reference evidence="1 2" key="1">
    <citation type="submission" date="2021-06" db="EMBL/GenBank/DDBJ databases">
        <title>Caerostris darwini draft genome.</title>
        <authorList>
            <person name="Kono N."/>
            <person name="Arakawa K."/>
        </authorList>
    </citation>
    <scope>NUCLEOTIDE SEQUENCE [LARGE SCALE GENOMIC DNA]</scope>
</reference>
<gene>
    <name evidence="1" type="ORF">CDAR_590971</name>
</gene>
<evidence type="ECO:0000313" key="2">
    <source>
        <dbReference type="Proteomes" id="UP001054837"/>
    </source>
</evidence>
<dbReference type="Proteomes" id="UP001054837">
    <property type="component" value="Unassembled WGS sequence"/>
</dbReference>
<organism evidence="1 2">
    <name type="scientific">Caerostris darwini</name>
    <dbReference type="NCBI Taxonomy" id="1538125"/>
    <lineage>
        <taxon>Eukaryota</taxon>
        <taxon>Metazoa</taxon>
        <taxon>Ecdysozoa</taxon>
        <taxon>Arthropoda</taxon>
        <taxon>Chelicerata</taxon>
        <taxon>Arachnida</taxon>
        <taxon>Araneae</taxon>
        <taxon>Araneomorphae</taxon>
        <taxon>Entelegynae</taxon>
        <taxon>Araneoidea</taxon>
        <taxon>Araneidae</taxon>
        <taxon>Caerostris</taxon>
    </lineage>
</organism>
<protein>
    <submittedName>
        <fullName evidence="1">Uncharacterized protein</fullName>
    </submittedName>
</protein>
<dbReference type="EMBL" id="BPLQ01003636">
    <property type="protein sequence ID" value="GIY02004.1"/>
    <property type="molecule type" value="Genomic_DNA"/>
</dbReference>
<accession>A0AAV4Q0M9</accession>
<evidence type="ECO:0000313" key="1">
    <source>
        <dbReference type="EMBL" id="GIY02004.1"/>
    </source>
</evidence>
<dbReference type="AlphaFoldDB" id="A0AAV4Q0M9"/>
<keyword evidence="2" id="KW-1185">Reference proteome</keyword>